<gene>
    <name evidence="1" type="ORF">PAPOLLO_LOCUS9533</name>
</gene>
<dbReference type="Proteomes" id="UP000691718">
    <property type="component" value="Unassembled WGS sequence"/>
</dbReference>
<proteinExistence type="predicted"/>
<accession>A0A8S3WRG3</accession>
<evidence type="ECO:0000313" key="1">
    <source>
        <dbReference type="EMBL" id="CAG4978016.1"/>
    </source>
</evidence>
<sequence length="78" mass="8134">MADLAPSAQPYFRHRAFFHSPQGQEMYALQRSATGESLALPAAVGRPGAQSTALLPTPLLLPLAAGLGDVRAAALRHG</sequence>
<organism evidence="1 2">
    <name type="scientific">Parnassius apollo</name>
    <name type="common">Apollo butterfly</name>
    <name type="synonym">Papilio apollo</name>
    <dbReference type="NCBI Taxonomy" id="110799"/>
    <lineage>
        <taxon>Eukaryota</taxon>
        <taxon>Metazoa</taxon>
        <taxon>Ecdysozoa</taxon>
        <taxon>Arthropoda</taxon>
        <taxon>Hexapoda</taxon>
        <taxon>Insecta</taxon>
        <taxon>Pterygota</taxon>
        <taxon>Neoptera</taxon>
        <taxon>Endopterygota</taxon>
        <taxon>Lepidoptera</taxon>
        <taxon>Glossata</taxon>
        <taxon>Ditrysia</taxon>
        <taxon>Papilionoidea</taxon>
        <taxon>Papilionidae</taxon>
        <taxon>Parnassiinae</taxon>
        <taxon>Parnassini</taxon>
        <taxon>Parnassius</taxon>
        <taxon>Parnassius</taxon>
    </lineage>
</organism>
<comment type="caution">
    <text evidence="1">The sequence shown here is derived from an EMBL/GenBank/DDBJ whole genome shotgun (WGS) entry which is preliminary data.</text>
</comment>
<evidence type="ECO:0000313" key="2">
    <source>
        <dbReference type="Proteomes" id="UP000691718"/>
    </source>
</evidence>
<dbReference type="AlphaFoldDB" id="A0A8S3WRG3"/>
<reference evidence="1" key="1">
    <citation type="submission" date="2021-04" db="EMBL/GenBank/DDBJ databases">
        <authorList>
            <person name="Tunstrom K."/>
        </authorList>
    </citation>
    <scope>NUCLEOTIDE SEQUENCE</scope>
</reference>
<protein>
    <submittedName>
        <fullName evidence="1">(apollo) hypothetical protein</fullName>
    </submittedName>
</protein>
<keyword evidence="2" id="KW-1185">Reference proteome</keyword>
<dbReference type="OrthoDB" id="7323349at2759"/>
<name>A0A8S3WRG3_PARAO</name>
<dbReference type="EMBL" id="CAJQZP010000693">
    <property type="protein sequence ID" value="CAG4978016.1"/>
    <property type="molecule type" value="Genomic_DNA"/>
</dbReference>